<dbReference type="Gene3D" id="1.20.120.160">
    <property type="entry name" value="HPT domain"/>
    <property type="match status" value="1"/>
</dbReference>
<dbReference type="InterPro" id="IPR001789">
    <property type="entry name" value="Sig_transdc_resp-reg_receiver"/>
</dbReference>
<dbReference type="Pfam" id="PF00072">
    <property type="entry name" value="Response_reg"/>
    <property type="match status" value="2"/>
</dbReference>
<dbReference type="InterPro" id="IPR001638">
    <property type="entry name" value="Solute-binding_3/MltF_N"/>
</dbReference>
<dbReference type="SUPFAM" id="SSF55874">
    <property type="entry name" value="ATPase domain of HSP90 chaperone/DNA topoisomerase II/histidine kinase"/>
    <property type="match status" value="1"/>
</dbReference>
<dbReference type="NCBIfam" id="TIGR00229">
    <property type="entry name" value="sensory_box"/>
    <property type="match status" value="3"/>
</dbReference>
<dbReference type="InterPro" id="IPR036097">
    <property type="entry name" value="HisK_dim/P_sf"/>
</dbReference>
<evidence type="ECO:0000256" key="3">
    <source>
        <dbReference type="ARBA" id="ARBA00012438"/>
    </source>
</evidence>
<evidence type="ECO:0000256" key="4">
    <source>
        <dbReference type="ARBA" id="ARBA00022475"/>
    </source>
</evidence>
<dbReference type="InterPro" id="IPR000014">
    <property type="entry name" value="PAS"/>
</dbReference>
<dbReference type="SUPFAM" id="SSF53850">
    <property type="entry name" value="Periplasmic binding protein-like II"/>
    <property type="match status" value="4"/>
</dbReference>
<evidence type="ECO:0000256" key="13">
    <source>
        <dbReference type="ARBA" id="ARBA00023136"/>
    </source>
</evidence>
<dbReference type="InterPro" id="IPR000700">
    <property type="entry name" value="PAS-assoc_C"/>
</dbReference>
<dbReference type="Gene3D" id="3.30.565.10">
    <property type="entry name" value="Histidine kinase-like ATPase, C-terminal domain"/>
    <property type="match status" value="1"/>
</dbReference>
<dbReference type="InterPro" id="IPR011006">
    <property type="entry name" value="CheY-like_superfamily"/>
</dbReference>
<feature type="domain" description="PAC" evidence="19">
    <location>
        <begin position="1226"/>
        <end position="1280"/>
    </location>
</feature>
<evidence type="ECO:0000256" key="9">
    <source>
        <dbReference type="ARBA" id="ARBA00022777"/>
    </source>
</evidence>
<reference evidence="21" key="1">
    <citation type="submission" date="2018-06" db="EMBL/GenBank/DDBJ databases">
        <authorList>
            <person name="Zhirakovskaya E."/>
        </authorList>
    </citation>
    <scope>NUCLEOTIDE SEQUENCE</scope>
</reference>
<evidence type="ECO:0000259" key="16">
    <source>
        <dbReference type="PROSITE" id="PS50109"/>
    </source>
</evidence>
<dbReference type="PROSITE" id="PS50894">
    <property type="entry name" value="HPT"/>
    <property type="match status" value="1"/>
</dbReference>
<feature type="domain" description="Response regulatory" evidence="17">
    <location>
        <begin position="1661"/>
        <end position="1785"/>
    </location>
</feature>
<dbReference type="GO" id="GO:0005524">
    <property type="term" value="F:ATP binding"/>
    <property type="evidence" value="ECO:0007669"/>
    <property type="project" value="UniProtKB-KW"/>
</dbReference>
<dbReference type="SMART" id="SM00086">
    <property type="entry name" value="PAC"/>
    <property type="match status" value="3"/>
</dbReference>
<evidence type="ECO:0000256" key="8">
    <source>
        <dbReference type="ARBA" id="ARBA00022741"/>
    </source>
</evidence>
<accession>A0A3B0Z8P1</accession>
<dbReference type="SUPFAM" id="SSF47384">
    <property type="entry name" value="Homodimeric domain of signal transducing histidine kinase"/>
    <property type="match status" value="1"/>
</dbReference>
<evidence type="ECO:0000256" key="2">
    <source>
        <dbReference type="ARBA" id="ARBA00004651"/>
    </source>
</evidence>
<dbReference type="Pfam" id="PF00497">
    <property type="entry name" value="SBP_bac_3"/>
    <property type="match status" value="4"/>
</dbReference>
<dbReference type="InterPro" id="IPR036641">
    <property type="entry name" value="HPT_dom_sf"/>
</dbReference>
<dbReference type="SMART" id="SM00073">
    <property type="entry name" value="HPT"/>
    <property type="match status" value="1"/>
</dbReference>
<evidence type="ECO:0000313" key="21">
    <source>
        <dbReference type="EMBL" id="VAW89785.1"/>
    </source>
</evidence>
<dbReference type="Gene3D" id="3.40.50.2300">
    <property type="match status" value="2"/>
</dbReference>
<keyword evidence="5" id="KW-0597">Phosphoprotein</keyword>
<evidence type="ECO:0000259" key="18">
    <source>
        <dbReference type="PROSITE" id="PS50112"/>
    </source>
</evidence>
<dbReference type="InterPro" id="IPR004358">
    <property type="entry name" value="Sig_transdc_His_kin-like_C"/>
</dbReference>
<evidence type="ECO:0000259" key="17">
    <source>
        <dbReference type="PROSITE" id="PS50110"/>
    </source>
</evidence>
<dbReference type="InterPro" id="IPR036890">
    <property type="entry name" value="HATPase_C_sf"/>
</dbReference>
<dbReference type="CDD" id="cd00130">
    <property type="entry name" value="PAS"/>
    <property type="match status" value="3"/>
</dbReference>
<comment type="catalytic activity">
    <reaction evidence="1">
        <text>ATP + protein L-histidine = ADP + protein N-phospho-L-histidine.</text>
        <dbReference type="EC" id="2.7.13.3"/>
    </reaction>
</comment>
<feature type="domain" description="HPt" evidence="20">
    <location>
        <begin position="1968"/>
        <end position="2063"/>
    </location>
</feature>
<evidence type="ECO:0000256" key="6">
    <source>
        <dbReference type="ARBA" id="ARBA00022679"/>
    </source>
</evidence>
<dbReference type="Gene3D" id="3.30.450.20">
    <property type="entry name" value="PAS domain"/>
    <property type="match status" value="3"/>
</dbReference>
<dbReference type="SUPFAM" id="SSF52172">
    <property type="entry name" value="CheY-like"/>
    <property type="match status" value="2"/>
</dbReference>
<dbReference type="FunFam" id="1.10.287.130:FF:000002">
    <property type="entry name" value="Two-component osmosensing histidine kinase"/>
    <property type="match status" value="1"/>
</dbReference>
<keyword evidence="10" id="KW-0067">ATP-binding</keyword>
<dbReference type="PANTHER" id="PTHR45339:SF1">
    <property type="entry name" value="HYBRID SIGNAL TRANSDUCTION HISTIDINE KINASE J"/>
    <property type="match status" value="1"/>
</dbReference>
<dbReference type="SMART" id="SM00388">
    <property type="entry name" value="HisKA"/>
    <property type="match status" value="1"/>
</dbReference>
<evidence type="ECO:0000256" key="14">
    <source>
        <dbReference type="SAM" id="Coils"/>
    </source>
</evidence>
<evidence type="ECO:0000256" key="10">
    <source>
        <dbReference type="ARBA" id="ARBA00022840"/>
    </source>
</evidence>
<keyword evidence="4" id="KW-1003">Cell membrane</keyword>
<evidence type="ECO:0000259" key="19">
    <source>
        <dbReference type="PROSITE" id="PS50113"/>
    </source>
</evidence>
<dbReference type="SUPFAM" id="SSF47226">
    <property type="entry name" value="Histidine-containing phosphotransfer domain, HPT domain"/>
    <property type="match status" value="1"/>
</dbReference>
<evidence type="ECO:0000259" key="20">
    <source>
        <dbReference type="PROSITE" id="PS50894"/>
    </source>
</evidence>
<feature type="domain" description="PAS" evidence="18">
    <location>
        <begin position="1155"/>
        <end position="1201"/>
    </location>
</feature>
<dbReference type="InterPro" id="IPR003661">
    <property type="entry name" value="HisK_dim/P_dom"/>
</dbReference>
<dbReference type="FunFam" id="3.30.565.10:FF:000010">
    <property type="entry name" value="Sensor histidine kinase RcsC"/>
    <property type="match status" value="1"/>
</dbReference>
<keyword evidence="6" id="KW-0808">Transferase</keyword>
<dbReference type="PROSITE" id="PS50113">
    <property type="entry name" value="PAC"/>
    <property type="match status" value="3"/>
</dbReference>
<evidence type="ECO:0000256" key="7">
    <source>
        <dbReference type="ARBA" id="ARBA00022692"/>
    </source>
</evidence>
<dbReference type="PROSITE" id="PS50109">
    <property type="entry name" value="HIS_KIN"/>
    <property type="match status" value="1"/>
</dbReference>
<dbReference type="PANTHER" id="PTHR45339">
    <property type="entry name" value="HYBRID SIGNAL TRANSDUCTION HISTIDINE KINASE J"/>
    <property type="match status" value="1"/>
</dbReference>
<dbReference type="Gene3D" id="3.40.190.10">
    <property type="entry name" value="Periplasmic binding protein-like II"/>
    <property type="match status" value="8"/>
</dbReference>
<feature type="domain" description="PAS" evidence="18">
    <location>
        <begin position="1029"/>
        <end position="1101"/>
    </location>
</feature>
<dbReference type="GO" id="GO:0005886">
    <property type="term" value="C:plasma membrane"/>
    <property type="evidence" value="ECO:0007669"/>
    <property type="project" value="UniProtKB-SubCell"/>
</dbReference>
<keyword evidence="14" id="KW-0175">Coiled coil</keyword>
<dbReference type="EMBL" id="UOFP01000291">
    <property type="protein sequence ID" value="VAW89785.1"/>
    <property type="molecule type" value="Genomic_DNA"/>
</dbReference>
<dbReference type="SMART" id="SM00387">
    <property type="entry name" value="HATPase_c"/>
    <property type="match status" value="1"/>
</dbReference>
<feature type="transmembrane region" description="Helical" evidence="15">
    <location>
        <begin position="997"/>
        <end position="1017"/>
    </location>
</feature>
<keyword evidence="7 15" id="KW-0812">Transmembrane</keyword>
<dbReference type="SMART" id="SM00448">
    <property type="entry name" value="REC"/>
    <property type="match status" value="2"/>
</dbReference>
<proteinExistence type="predicted"/>
<dbReference type="PROSITE" id="PS50112">
    <property type="entry name" value="PAS"/>
    <property type="match status" value="2"/>
</dbReference>
<evidence type="ECO:0000256" key="5">
    <source>
        <dbReference type="ARBA" id="ARBA00022553"/>
    </source>
</evidence>
<dbReference type="Pfam" id="PF02518">
    <property type="entry name" value="HATPase_c"/>
    <property type="match status" value="1"/>
</dbReference>
<dbReference type="InterPro" id="IPR008207">
    <property type="entry name" value="Sig_transdc_His_kin_Hpt_dom"/>
</dbReference>
<dbReference type="Pfam" id="PF13426">
    <property type="entry name" value="PAS_9"/>
    <property type="match status" value="2"/>
</dbReference>
<feature type="domain" description="Response regulatory" evidence="17">
    <location>
        <begin position="1809"/>
        <end position="1925"/>
    </location>
</feature>
<dbReference type="GO" id="GO:0000155">
    <property type="term" value="F:phosphorelay sensor kinase activity"/>
    <property type="evidence" value="ECO:0007669"/>
    <property type="project" value="InterPro"/>
</dbReference>
<dbReference type="SMART" id="SM00091">
    <property type="entry name" value="PAS"/>
    <property type="match status" value="3"/>
</dbReference>
<comment type="subcellular location">
    <subcellularLocation>
        <location evidence="2">Cell membrane</location>
        <topology evidence="2">Multi-pass membrane protein</topology>
    </subcellularLocation>
</comment>
<dbReference type="CDD" id="cd16922">
    <property type="entry name" value="HATPase_EvgS-ArcB-TorS-like"/>
    <property type="match status" value="1"/>
</dbReference>
<dbReference type="InterPro" id="IPR005467">
    <property type="entry name" value="His_kinase_dom"/>
</dbReference>
<feature type="domain" description="Histidine kinase" evidence="16">
    <location>
        <begin position="1421"/>
        <end position="1642"/>
    </location>
</feature>
<dbReference type="InterPro" id="IPR003594">
    <property type="entry name" value="HATPase_dom"/>
</dbReference>
<keyword evidence="12" id="KW-0902">Two-component regulatory system</keyword>
<evidence type="ECO:0000256" key="11">
    <source>
        <dbReference type="ARBA" id="ARBA00022989"/>
    </source>
</evidence>
<gene>
    <name evidence="21" type="ORF">MNBD_GAMMA18-2477</name>
</gene>
<dbReference type="EC" id="2.7.13.3" evidence="3"/>
<dbReference type="PROSITE" id="PS50110">
    <property type="entry name" value="RESPONSE_REGULATORY"/>
    <property type="match status" value="2"/>
</dbReference>
<keyword evidence="9" id="KW-0418">Kinase</keyword>
<dbReference type="SMART" id="SM00062">
    <property type="entry name" value="PBPb"/>
    <property type="match status" value="4"/>
</dbReference>
<feature type="coiled-coil region" evidence="14">
    <location>
        <begin position="1391"/>
        <end position="1421"/>
    </location>
</feature>
<organism evidence="21">
    <name type="scientific">hydrothermal vent metagenome</name>
    <dbReference type="NCBI Taxonomy" id="652676"/>
    <lineage>
        <taxon>unclassified sequences</taxon>
        <taxon>metagenomes</taxon>
        <taxon>ecological metagenomes</taxon>
    </lineage>
</organism>
<keyword evidence="11 15" id="KW-1133">Transmembrane helix</keyword>
<name>A0A3B0Z8P1_9ZZZZ</name>
<feature type="domain" description="PAC" evidence="19">
    <location>
        <begin position="1105"/>
        <end position="1158"/>
    </location>
</feature>
<evidence type="ECO:0000256" key="1">
    <source>
        <dbReference type="ARBA" id="ARBA00000085"/>
    </source>
</evidence>
<dbReference type="Pfam" id="PF00512">
    <property type="entry name" value="HisKA"/>
    <property type="match status" value="1"/>
</dbReference>
<dbReference type="CDD" id="cd01007">
    <property type="entry name" value="PBP2_BvgS_HisK_like"/>
    <property type="match status" value="3"/>
</dbReference>
<dbReference type="Pfam" id="PF08447">
    <property type="entry name" value="PAS_3"/>
    <property type="match status" value="1"/>
</dbReference>
<evidence type="ECO:0000256" key="12">
    <source>
        <dbReference type="ARBA" id="ARBA00023012"/>
    </source>
</evidence>
<feature type="domain" description="PAC" evidence="19">
    <location>
        <begin position="1351"/>
        <end position="1403"/>
    </location>
</feature>
<evidence type="ECO:0000256" key="15">
    <source>
        <dbReference type="SAM" id="Phobius"/>
    </source>
</evidence>
<dbReference type="InterPro" id="IPR035965">
    <property type="entry name" value="PAS-like_dom_sf"/>
</dbReference>
<dbReference type="CDD" id="cd00082">
    <property type="entry name" value="HisKA"/>
    <property type="match status" value="1"/>
</dbReference>
<protein>
    <recommendedName>
        <fullName evidence="3">histidine kinase</fullName>
        <ecNumber evidence="3">2.7.13.3</ecNumber>
    </recommendedName>
</protein>
<sequence length="2154" mass="238394">MFCMMPALLYAAPPNTTQSVNETNDSSAPLIISIDSHYYPFTFVDEHGEAAGLFVDVWHLWAEKTGQKITFRPSTWDETLKALRSGDADIHSGLFKSETRAHWIDFSSPFYGIGSALFYASGASPYRGLADLRDQSVGAVKGAFQAEYLRQQGVSNVVLFDSLREMISALRGGGIEAFLSEVPTVQVLLDRLGRAGGIESSDEILLEKRIYAGVVKGNTALLEVVNSGLAAISSDEFSTLERRWIAYPGFRYFKPEAPSLLHSLSEEERLWLAKNPVIRMGGEFDWPPFDFVENGVYQGLTADYLALLSERLGVKFEMVVDNPWAVTLAMLEERQVDAIAAIWETPERKSFALFTPAYEELSIVVFTRTENMGIKGIDDLRSATVAVVRGYATQDSLATDYPDINQLEVDNTLAGLEAVSQGRADAYIGTLAVAAYLLEKHFISNIKVAGKTPLEEVGISMGVRSDWPILASILEKGLNSITTTEKIEIRRRWISLPPSKSSPKIELTPSESAWLAEHPVVRIGGDSNWPPMEFLSKDGVYQGLSADYLALLSQRLGIEFEVVTYSDWPATLEMLKNKQLDTLGGVVRTDEREQYALFTQPYNELSAVIFTRQQHPVVKGISDLTHSTIAIERGYSNYEVLRRDYPDIALLVVDTSLQALEAVSQGRADAYIGTLAVGSHLLEKHFITNLRVAANTPFEMEALSIGVRNDWPELLSILNKGLDSITVAERIDIRRRWILADLPQPKSGGKVIDLTPQERAWLREHPVVRFTGDPNWLPFEAFTEQGEFIGIISGLLNNLEQRTGVKFERLPSGTWLNALSMAKNGEIDVLSDDVGAESMVHTHTFTQPYLERPLAIVMRSEQTEVIPDLNDIADKRIGVIDGYGYVGKLSKRYPDINFIKVKNIQDGLIGLSSGHVDAFVATFTLSSYHINQMGMSTLRIVGGLPVVLNMGLAVRNDWPELLSILNKAIDLITPAEKHEIVNQWMQEKYIKRIDYGLLKQVVLMAAVALLLMLLWNYSVQRQKTRLRLSEERFQLAMAAASDGIWDWNIVTGEAYYSPAYMNMLGYSPGELPEHNDTWQRLLHPDDKSSALAVAEAAIRSNASRYEHEFRLQAKDGSYRDILSKGSVVSRDKQGNALRAVGTQADITERKQAQESLRKLSLAVEQSPSMVMITDRYGVIEYVNPKFTDVTGFTSEEALGQTPALLKSDLTSSATYQDMWQTITAGRDWYGDLQNRKKNGEIYWERETISPLLGDDGVIKHYVALKEDITKRKAVEEDLQVFRRFAETSGQGFGITTLGGEITYVNQTLCQMMKETSVDAVCGRDFSHYYSAEINAYFKQEIMPLLKGNSQWTGELPFLTATGESIPTLENLFVIRDEQGKARFFGNVITDITQQKNTEKVLQEAKDQAEQANKSKGEFLANMSHEIRSPLNAVTGMTYLLQKTPLTTRQQDYLNIILSSSNTLLGVINDILDFSKIEAGHLKMEQTRFLLDDVFKNLSSLESLRASQKELEIVFSIDKGIPQAVVGDPLRLGQILINLTSNAIKFTERGQIVVSVVPVSLQGERVKLNFSVQDTGIGIEQTKAAQLFEPFTQADGSTTRQYGGTGLGLAICKQLVELMDGSIGVESEIGRGSRFYFDVEFTRADDEGEMPLLPSPDLSGMRVLVVDDNAVARETLQAMLESFSFNVSVVSSGSEALAELERACGAGSDGHYDLVLMDWKMPGMDGVEASRLIQQSDWLPQLPTVIMVTAYSRDEVMKEANKVGIEGFLVKPVNASTLFNAIVEALAPSNGGDTLSVPIPVPEINLSGARVLVVEDNRINQRIAREILQGVGVEVEVAANGAIAVQAVRDSSFDLVLMDLQMPEMDGYQATRMIRKDKQFDALPIIAMTAHAMAGDREKCLDAGMNDHLTKPIDPEHLFAVLQRWIEIVDPINESNVTADCSDAHCGGLPLGNLVGIDLSKGLARIGGNQTLFLSLLQEFVDDHQADSMILDDALNAGDMASARRLIHTLRSVAGSIGAEALEESAVTLEQALASDKLYPEAHAAFLIEFNQVMNSLVDALDNVTVAEPEAEKNVEWVDVDWEGIQTLGMLLFEGNASAKSCFQQCKSGLAQFAEAEELLLLEGQVADYDFTEAHNTLRRIVAKSDRPTYLQGSS</sequence>
<dbReference type="InterPro" id="IPR013655">
    <property type="entry name" value="PAS_fold_3"/>
</dbReference>
<dbReference type="PRINTS" id="PR00344">
    <property type="entry name" value="BCTRLSENSOR"/>
</dbReference>
<dbReference type="CDD" id="cd17546">
    <property type="entry name" value="REC_hyHK_CKI1_RcsC-like"/>
    <property type="match status" value="2"/>
</dbReference>
<dbReference type="SUPFAM" id="SSF55785">
    <property type="entry name" value="PYP-like sensor domain (PAS domain)"/>
    <property type="match status" value="3"/>
</dbReference>
<dbReference type="Gene3D" id="1.10.287.130">
    <property type="match status" value="1"/>
</dbReference>
<keyword evidence="13 15" id="KW-0472">Membrane</keyword>
<keyword evidence="8" id="KW-0547">Nucleotide-binding</keyword>
<dbReference type="Pfam" id="PF01627">
    <property type="entry name" value="Hpt"/>
    <property type="match status" value="1"/>
</dbReference>
<dbReference type="InterPro" id="IPR001610">
    <property type="entry name" value="PAC"/>
</dbReference>